<gene>
    <name evidence="1" type="ORF">GcM1_167015</name>
</gene>
<reference evidence="1 2" key="1">
    <citation type="journal article" date="2018" name="BMC Genomics">
        <title>Comparative genome analyses reveal sequence features reflecting distinct modes of host-adaptation between dicot and monocot powdery mildew.</title>
        <authorList>
            <person name="Wu Y."/>
            <person name="Ma X."/>
            <person name="Pan Z."/>
            <person name="Kale S.D."/>
            <person name="Song Y."/>
            <person name="King H."/>
            <person name="Zhang Q."/>
            <person name="Presley C."/>
            <person name="Deng X."/>
            <person name="Wei C.I."/>
            <person name="Xiao S."/>
        </authorList>
    </citation>
    <scope>NUCLEOTIDE SEQUENCE [LARGE SCALE GENOMIC DNA]</scope>
    <source>
        <strain evidence="1">UMSG1</strain>
    </source>
</reference>
<evidence type="ECO:0000313" key="2">
    <source>
        <dbReference type="Proteomes" id="UP000285326"/>
    </source>
</evidence>
<dbReference type="AlphaFoldDB" id="A0A420J7N4"/>
<sequence length="71" mass="8581">MKFNTFSSCDFKTSRLQDFHNKTKYSIPSEGYDNFYKRRQQPHNTSISKKFRSQTEFKPFYQLSLNLLTDL</sequence>
<accession>A0A420J7N4</accession>
<evidence type="ECO:0000313" key="1">
    <source>
        <dbReference type="EMBL" id="RKF82803.1"/>
    </source>
</evidence>
<organism evidence="1 2">
    <name type="scientific">Golovinomyces cichoracearum</name>
    <dbReference type="NCBI Taxonomy" id="62708"/>
    <lineage>
        <taxon>Eukaryota</taxon>
        <taxon>Fungi</taxon>
        <taxon>Dikarya</taxon>
        <taxon>Ascomycota</taxon>
        <taxon>Pezizomycotina</taxon>
        <taxon>Leotiomycetes</taxon>
        <taxon>Erysiphales</taxon>
        <taxon>Erysiphaceae</taxon>
        <taxon>Golovinomyces</taxon>
    </lineage>
</organism>
<name>A0A420J7N4_9PEZI</name>
<protein>
    <submittedName>
        <fullName evidence="1">Uncharacterized protein</fullName>
    </submittedName>
</protein>
<comment type="caution">
    <text evidence="1">The sequence shown here is derived from an EMBL/GenBank/DDBJ whole genome shotgun (WGS) entry which is preliminary data.</text>
</comment>
<dbReference type="EMBL" id="MCBS01016725">
    <property type="protein sequence ID" value="RKF82803.1"/>
    <property type="molecule type" value="Genomic_DNA"/>
</dbReference>
<proteinExistence type="predicted"/>
<dbReference type="Proteomes" id="UP000285326">
    <property type="component" value="Unassembled WGS sequence"/>
</dbReference>